<protein>
    <submittedName>
        <fullName evidence="8">ABC transporter permease</fullName>
    </submittedName>
</protein>
<organism evidence="8 9">
    <name type="scientific">Myceligenerans crystallogenes</name>
    <dbReference type="NCBI Taxonomy" id="316335"/>
    <lineage>
        <taxon>Bacteria</taxon>
        <taxon>Bacillati</taxon>
        <taxon>Actinomycetota</taxon>
        <taxon>Actinomycetes</taxon>
        <taxon>Micrococcales</taxon>
        <taxon>Promicromonosporaceae</taxon>
        <taxon>Myceligenerans</taxon>
    </lineage>
</organism>
<dbReference type="InterPro" id="IPR001851">
    <property type="entry name" value="ABC_transp_permease"/>
</dbReference>
<evidence type="ECO:0000256" key="3">
    <source>
        <dbReference type="ARBA" id="ARBA00022692"/>
    </source>
</evidence>
<keyword evidence="3 7" id="KW-0812">Transmembrane</keyword>
<keyword evidence="2" id="KW-1003">Cell membrane</keyword>
<gene>
    <name evidence="8" type="ORF">GCM10009751_31360</name>
</gene>
<dbReference type="EMBL" id="BAAANL010000006">
    <property type="protein sequence ID" value="GAA1870097.1"/>
    <property type="molecule type" value="Genomic_DNA"/>
</dbReference>
<evidence type="ECO:0000256" key="5">
    <source>
        <dbReference type="ARBA" id="ARBA00023136"/>
    </source>
</evidence>
<evidence type="ECO:0000313" key="9">
    <source>
        <dbReference type="Proteomes" id="UP001501094"/>
    </source>
</evidence>
<evidence type="ECO:0000256" key="4">
    <source>
        <dbReference type="ARBA" id="ARBA00022989"/>
    </source>
</evidence>
<accession>A0ABN2NJI2</accession>
<feature type="transmembrane region" description="Helical" evidence="7">
    <location>
        <begin position="241"/>
        <end position="263"/>
    </location>
</feature>
<comment type="subcellular location">
    <subcellularLocation>
        <location evidence="1">Cell membrane</location>
        <topology evidence="1">Multi-pass membrane protein</topology>
    </subcellularLocation>
</comment>
<dbReference type="Pfam" id="PF02653">
    <property type="entry name" value="BPD_transp_2"/>
    <property type="match status" value="1"/>
</dbReference>
<comment type="caution">
    <text evidence="8">The sequence shown here is derived from an EMBL/GenBank/DDBJ whole genome shotgun (WGS) entry which is preliminary data.</text>
</comment>
<keyword evidence="4 7" id="KW-1133">Transmembrane helix</keyword>
<feature type="transmembrane region" description="Helical" evidence="7">
    <location>
        <begin position="189"/>
        <end position="209"/>
    </location>
</feature>
<feature type="transmembrane region" description="Helical" evidence="7">
    <location>
        <begin position="275"/>
        <end position="308"/>
    </location>
</feature>
<dbReference type="CDD" id="cd06579">
    <property type="entry name" value="TM_PBP1_transp_AraH_like"/>
    <property type="match status" value="1"/>
</dbReference>
<feature type="region of interest" description="Disordered" evidence="6">
    <location>
        <begin position="1"/>
        <end position="25"/>
    </location>
</feature>
<evidence type="ECO:0000256" key="2">
    <source>
        <dbReference type="ARBA" id="ARBA00022475"/>
    </source>
</evidence>
<evidence type="ECO:0000313" key="8">
    <source>
        <dbReference type="EMBL" id="GAA1870097.1"/>
    </source>
</evidence>
<proteinExistence type="predicted"/>
<dbReference type="PANTHER" id="PTHR32196">
    <property type="entry name" value="ABC TRANSPORTER PERMEASE PROTEIN YPHD-RELATED-RELATED"/>
    <property type="match status" value="1"/>
</dbReference>
<reference evidence="8 9" key="1">
    <citation type="journal article" date="2019" name="Int. J. Syst. Evol. Microbiol.">
        <title>The Global Catalogue of Microorganisms (GCM) 10K type strain sequencing project: providing services to taxonomists for standard genome sequencing and annotation.</title>
        <authorList>
            <consortium name="The Broad Institute Genomics Platform"/>
            <consortium name="The Broad Institute Genome Sequencing Center for Infectious Disease"/>
            <person name="Wu L."/>
            <person name="Ma J."/>
        </authorList>
    </citation>
    <scope>NUCLEOTIDE SEQUENCE [LARGE SCALE GENOMIC DNA]</scope>
    <source>
        <strain evidence="8 9">JCM 14326</strain>
    </source>
</reference>
<keyword evidence="5 7" id="KW-0472">Membrane</keyword>
<dbReference type="PANTHER" id="PTHR32196:SF72">
    <property type="entry name" value="RIBOSE IMPORT PERMEASE PROTEIN RBSC"/>
    <property type="match status" value="1"/>
</dbReference>
<evidence type="ECO:0000256" key="1">
    <source>
        <dbReference type="ARBA" id="ARBA00004651"/>
    </source>
</evidence>
<feature type="transmembrane region" description="Helical" evidence="7">
    <location>
        <begin position="151"/>
        <end position="169"/>
    </location>
</feature>
<feature type="transmembrane region" description="Helical" evidence="7">
    <location>
        <begin position="120"/>
        <end position="145"/>
    </location>
</feature>
<feature type="transmembrane region" description="Helical" evidence="7">
    <location>
        <begin position="69"/>
        <end position="88"/>
    </location>
</feature>
<name>A0ABN2NJI2_9MICO</name>
<dbReference type="Proteomes" id="UP001501094">
    <property type="component" value="Unassembled WGS sequence"/>
</dbReference>
<sequence length="349" mass="35017">MTMTSSAEAGTDAAPAPRPRPRRGVSLRGLAPRALSLRDAGPPIALVVVFAVFAALSPGFRTLSNVQNILDAAAVLAVVTCGVSFVLLTGSIDLSAPGIMGASAITVALLVANNRNDNDLGLLGVAVAVLLGAVLGGLGGLALVVLRVPSFMATLGVSAVGLGVATLLFGGVQPNITDAVVGGWAVQRFAGLAHLTWIAVGCVVLGWIVQRWSRLGRRALAIGGAEEVLGLSGVRVAPYKVAVFTMAGAFYGLAGVMVTSQLGAGLVQAGRGYDFSAITAAVVGGTLLTGGRGGVLHSTVGVLLVTVLTNGLVQAGVSPYWQGGVQGLIVVAAVAAAVLPQRHRNQVTK</sequence>
<evidence type="ECO:0000256" key="6">
    <source>
        <dbReference type="SAM" id="MobiDB-lite"/>
    </source>
</evidence>
<feature type="transmembrane region" description="Helical" evidence="7">
    <location>
        <begin position="320"/>
        <end position="339"/>
    </location>
</feature>
<evidence type="ECO:0000256" key="7">
    <source>
        <dbReference type="SAM" id="Phobius"/>
    </source>
</evidence>
<feature type="transmembrane region" description="Helical" evidence="7">
    <location>
        <begin position="40"/>
        <end position="57"/>
    </location>
</feature>
<keyword evidence="9" id="KW-1185">Reference proteome</keyword>